<proteinExistence type="predicted"/>
<dbReference type="Gene3D" id="1.10.287.810">
    <property type="entry name" value="Mitochondrial import inner membrane translocase subunit tim13 like domains"/>
    <property type="match status" value="1"/>
</dbReference>
<keyword evidence="2" id="KW-1185">Reference proteome</keyword>
<dbReference type="InterPro" id="IPR035427">
    <property type="entry name" value="Tim10-like_dom_sf"/>
</dbReference>
<dbReference type="AlphaFoldDB" id="A0AA88KHN4"/>
<dbReference type="GeneID" id="68098226"/>
<comment type="caution">
    <text evidence="1">The sequence shown here is derived from an EMBL/GenBank/DDBJ whole genome shotgun (WGS) entry which is preliminary data.</text>
</comment>
<evidence type="ECO:0000313" key="1">
    <source>
        <dbReference type="EMBL" id="KAG2381979.1"/>
    </source>
</evidence>
<reference evidence="1 2" key="1">
    <citation type="journal article" date="2018" name="BMC Genomics">
        <title>The genome of Naegleria lovaniensis, the basis for a comparative approach to unravel pathogenicity factors of the human pathogenic amoeba N. fowleri.</title>
        <authorList>
            <person name="Liechti N."/>
            <person name="Schurch N."/>
            <person name="Bruggmann R."/>
            <person name="Wittwer M."/>
        </authorList>
    </citation>
    <scope>NUCLEOTIDE SEQUENCE [LARGE SCALE GENOMIC DNA]</scope>
    <source>
        <strain evidence="1 2">ATCC 30569</strain>
    </source>
</reference>
<evidence type="ECO:0000313" key="2">
    <source>
        <dbReference type="Proteomes" id="UP000816034"/>
    </source>
</evidence>
<name>A0AA88KHN4_NAELO</name>
<dbReference type="RefSeq" id="XP_044547658.1">
    <property type="nucleotide sequence ID" value="XM_044695558.1"/>
</dbReference>
<accession>A0AA88KHN4</accession>
<gene>
    <name evidence="1" type="ORF">C9374_005771</name>
</gene>
<dbReference type="Proteomes" id="UP000816034">
    <property type="component" value="Unassembled WGS sequence"/>
</dbReference>
<sequence length="260" mass="29854">MDPSLLAKQNPVPFSSSVKGFAGKFYVESPFLTMYQNNNNTQNLLPFGTTTWDSSTIPEQINSHSAQPQQLETNSEMVPPVSSYQNDTTSNFTPESGFNLGNNLDNNFGDSSNLMTSFNNDNSFMNNNNFMSNNYLPSWSYNPYDPMNYMMNSNMMYEQMMMEQQIAFNNYMDEIKLKASIAKDKNNEATFISNACYEECIKSYNLNPWNEIEKRLHPTLEYKHLSHGEINCIKECVSKQKKLVSHVLKRIYAKMAPNTN</sequence>
<organism evidence="1 2">
    <name type="scientific">Naegleria lovaniensis</name>
    <name type="common">Amoeba</name>
    <dbReference type="NCBI Taxonomy" id="51637"/>
    <lineage>
        <taxon>Eukaryota</taxon>
        <taxon>Discoba</taxon>
        <taxon>Heterolobosea</taxon>
        <taxon>Tetramitia</taxon>
        <taxon>Eutetramitia</taxon>
        <taxon>Vahlkampfiidae</taxon>
        <taxon>Naegleria</taxon>
    </lineage>
</organism>
<dbReference type="EMBL" id="PYSW02000025">
    <property type="protein sequence ID" value="KAG2381979.1"/>
    <property type="molecule type" value="Genomic_DNA"/>
</dbReference>
<protein>
    <recommendedName>
        <fullName evidence="3">Tim10-like domain-containing protein</fullName>
    </recommendedName>
</protein>
<evidence type="ECO:0008006" key="3">
    <source>
        <dbReference type="Google" id="ProtNLM"/>
    </source>
</evidence>